<proteinExistence type="evidence at transcript level"/>
<keyword evidence="1" id="KW-0732">Signal</keyword>
<evidence type="ECO:0000256" key="1">
    <source>
        <dbReference type="SAM" id="SignalP"/>
    </source>
</evidence>
<feature type="signal peptide" evidence="1">
    <location>
        <begin position="1"/>
        <end position="26"/>
    </location>
</feature>
<name>V5IB81_IXORI</name>
<evidence type="ECO:0000313" key="2">
    <source>
        <dbReference type="EMBL" id="JAB68571.1"/>
    </source>
</evidence>
<feature type="chain" id="PRO_5004738579" evidence="1">
    <location>
        <begin position="27"/>
        <end position="123"/>
    </location>
</feature>
<dbReference type="AlphaFoldDB" id="V5IB81"/>
<dbReference type="EMBL" id="GANP01015897">
    <property type="protein sequence ID" value="JAB68571.1"/>
    <property type="molecule type" value="mRNA"/>
</dbReference>
<sequence length="123" mass="13715">MSMLPFSKTLLVVFAVVLILPAFQSGGLLSGTKFHDDCMDILVQCGEKICHLEGSDGFYDYNPNSCTLECHGSARPKVPDDVCRGDVVNCTSSTRESLDNWRHKLQTKVNKVLEKWCTSFPKN</sequence>
<accession>V5IB81</accession>
<protein>
    <submittedName>
        <fullName evidence="2">Putative secreted protein</fullName>
    </submittedName>
</protein>
<reference evidence="2" key="1">
    <citation type="journal article" date="2015" name="Sci. Rep.">
        <title>Tissue- and time-dependent transcription in Ixodes ricinus salivary glands and midguts when blood feeding on the vertebrate host.</title>
        <authorList>
            <person name="Kotsyfakis M."/>
            <person name="Schwarz A."/>
            <person name="Erhart J."/>
            <person name="Ribeiro J.M."/>
        </authorList>
    </citation>
    <scope>NUCLEOTIDE SEQUENCE</scope>
    <source>
        <tissue evidence="2">Salivary gland and midgut</tissue>
    </source>
</reference>
<organism evidence="2">
    <name type="scientific">Ixodes ricinus</name>
    <name type="common">Common tick</name>
    <name type="synonym">Acarus ricinus</name>
    <dbReference type="NCBI Taxonomy" id="34613"/>
    <lineage>
        <taxon>Eukaryota</taxon>
        <taxon>Metazoa</taxon>
        <taxon>Ecdysozoa</taxon>
        <taxon>Arthropoda</taxon>
        <taxon>Chelicerata</taxon>
        <taxon>Arachnida</taxon>
        <taxon>Acari</taxon>
        <taxon>Parasitiformes</taxon>
        <taxon>Ixodida</taxon>
        <taxon>Ixodoidea</taxon>
        <taxon>Ixodidae</taxon>
        <taxon>Ixodinae</taxon>
        <taxon>Ixodes</taxon>
    </lineage>
</organism>